<dbReference type="PANTHER" id="PTHR31903">
    <property type="entry name" value="F12F1.11-RELATED"/>
    <property type="match status" value="1"/>
</dbReference>
<protein>
    <submittedName>
        <fullName evidence="2">Uncharacterized protein</fullName>
    </submittedName>
</protein>
<dbReference type="PANTHER" id="PTHR31903:SF4">
    <property type="entry name" value="OS11G0490300 PROTEIN"/>
    <property type="match status" value="1"/>
</dbReference>
<dbReference type="STRING" id="106549.A0A540N3A2"/>
<feature type="region of interest" description="Disordered" evidence="1">
    <location>
        <begin position="72"/>
        <end position="108"/>
    </location>
</feature>
<feature type="compositionally biased region" description="Low complexity" evidence="1">
    <location>
        <begin position="72"/>
        <end position="83"/>
    </location>
</feature>
<dbReference type="Proteomes" id="UP000315295">
    <property type="component" value="Unassembled WGS sequence"/>
</dbReference>
<evidence type="ECO:0000313" key="3">
    <source>
        <dbReference type="Proteomes" id="UP000315295"/>
    </source>
</evidence>
<evidence type="ECO:0000313" key="2">
    <source>
        <dbReference type="EMBL" id="TQE05033.1"/>
    </source>
</evidence>
<evidence type="ECO:0000256" key="1">
    <source>
        <dbReference type="SAM" id="MobiDB-lite"/>
    </source>
</evidence>
<proteinExistence type="predicted"/>
<organism evidence="2 3">
    <name type="scientific">Malus baccata</name>
    <name type="common">Siberian crab apple</name>
    <name type="synonym">Pyrus baccata</name>
    <dbReference type="NCBI Taxonomy" id="106549"/>
    <lineage>
        <taxon>Eukaryota</taxon>
        <taxon>Viridiplantae</taxon>
        <taxon>Streptophyta</taxon>
        <taxon>Embryophyta</taxon>
        <taxon>Tracheophyta</taxon>
        <taxon>Spermatophyta</taxon>
        <taxon>Magnoliopsida</taxon>
        <taxon>eudicotyledons</taxon>
        <taxon>Gunneridae</taxon>
        <taxon>Pentapetalae</taxon>
        <taxon>rosids</taxon>
        <taxon>fabids</taxon>
        <taxon>Rosales</taxon>
        <taxon>Rosaceae</taxon>
        <taxon>Amygdaloideae</taxon>
        <taxon>Maleae</taxon>
        <taxon>Malus</taxon>
    </lineage>
</organism>
<feature type="region of interest" description="Disordered" evidence="1">
    <location>
        <begin position="151"/>
        <end position="184"/>
    </location>
</feature>
<sequence length="285" mass="30600">MKIKNKGKVHPSPFSSSAASSAASSSSSSSSSDGYVLSVLQLLPAAILALASVLSLEDREVLAYLITRSMKTTPNTSSSSSTSIPAAQDPKKKTSKKGSNKSASIPAAAAHQPPMFDCDCFDCYRSYWFKWDSSPNRELIHQAIEAFEDHLANGERPKRNARGKRRDKMGRRDSPKTPDVSAQNDIFLEESVAPASPEYVQSSTTAVLPEIDVVFVGSPEKADAVEGNEGKVEDLGVDVAVAQPDTAVVLRAAAASNHRGLARKVLPDVLGLFNSRLWNLWSPNV</sequence>
<comment type="caution">
    <text evidence="2">The sequence shown here is derived from an EMBL/GenBank/DDBJ whole genome shotgun (WGS) entry which is preliminary data.</text>
</comment>
<feature type="compositionally biased region" description="Low complexity" evidence="1">
    <location>
        <begin position="15"/>
        <end position="30"/>
    </location>
</feature>
<accession>A0A540N3A2</accession>
<keyword evidence="3" id="KW-1185">Reference proteome</keyword>
<gene>
    <name evidence="2" type="ORF">C1H46_009325</name>
</gene>
<feature type="compositionally biased region" description="Basic residues" evidence="1">
    <location>
        <begin position="159"/>
        <end position="169"/>
    </location>
</feature>
<dbReference type="AlphaFoldDB" id="A0A540N3A2"/>
<name>A0A540N3A2_MALBA</name>
<dbReference type="EMBL" id="VIEB01000129">
    <property type="protein sequence ID" value="TQE05033.1"/>
    <property type="molecule type" value="Genomic_DNA"/>
</dbReference>
<feature type="region of interest" description="Disordered" evidence="1">
    <location>
        <begin position="1"/>
        <end position="30"/>
    </location>
</feature>
<reference evidence="2 3" key="1">
    <citation type="journal article" date="2019" name="G3 (Bethesda)">
        <title>Sequencing of a Wild Apple (Malus baccata) Genome Unravels the Differences Between Cultivated and Wild Apple Species Regarding Disease Resistance and Cold Tolerance.</title>
        <authorList>
            <person name="Chen X."/>
        </authorList>
    </citation>
    <scope>NUCLEOTIDE SEQUENCE [LARGE SCALE GENOMIC DNA]</scope>
    <source>
        <strain evidence="3">cv. Shandingzi</strain>
        <tissue evidence="2">Leaves</tissue>
    </source>
</reference>